<dbReference type="PANTHER" id="PTHR19282">
    <property type="entry name" value="TETRASPANIN"/>
    <property type="match status" value="1"/>
</dbReference>
<gene>
    <name evidence="8" type="ORF">DILT_LOCUS241</name>
</gene>
<accession>A0A3P6PMM4</accession>
<comment type="caution">
    <text evidence="7">Lacks conserved residue(s) required for the propagation of feature annotation.</text>
</comment>
<dbReference type="EMBL" id="UYRU01000883">
    <property type="protein sequence ID" value="VDK30823.1"/>
    <property type="molecule type" value="Genomic_DNA"/>
</dbReference>
<dbReference type="InterPro" id="IPR008952">
    <property type="entry name" value="Tetraspanin_EC2_sf"/>
</dbReference>
<dbReference type="PRINTS" id="PR00259">
    <property type="entry name" value="TMFOUR"/>
</dbReference>
<dbReference type="AlphaFoldDB" id="A0A3P6PMM4"/>
<dbReference type="CDD" id="cd03127">
    <property type="entry name" value="tetraspanin_LEL"/>
    <property type="match status" value="1"/>
</dbReference>
<organism evidence="8 9">
    <name type="scientific">Dibothriocephalus latus</name>
    <name type="common">Fish tapeworm</name>
    <name type="synonym">Diphyllobothrium latum</name>
    <dbReference type="NCBI Taxonomy" id="60516"/>
    <lineage>
        <taxon>Eukaryota</taxon>
        <taxon>Metazoa</taxon>
        <taxon>Spiralia</taxon>
        <taxon>Lophotrochozoa</taxon>
        <taxon>Platyhelminthes</taxon>
        <taxon>Cestoda</taxon>
        <taxon>Eucestoda</taxon>
        <taxon>Diphyllobothriidea</taxon>
        <taxon>Diphyllobothriidae</taxon>
        <taxon>Dibothriocephalus</taxon>
    </lineage>
</organism>
<keyword evidence="4 7" id="KW-1133">Transmembrane helix</keyword>
<evidence type="ECO:0000256" key="5">
    <source>
        <dbReference type="ARBA" id="ARBA00023136"/>
    </source>
</evidence>
<evidence type="ECO:0000313" key="9">
    <source>
        <dbReference type="Proteomes" id="UP000281553"/>
    </source>
</evidence>
<keyword evidence="6" id="KW-1015">Disulfide bond</keyword>
<proteinExistence type="inferred from homology"/>
<feature type="disulfide bond" evidence="6">
    <location>
        <begin position="133"/>
        <end position="150"/>
    </location>
</feature>
<dbReference type="InterPro" id="IPR000301">
    <property type="entry name" value="Tetraspanin_animals"/>
</dbReference>
<evidence type="ECO:0000256" key="2">
    <source>
        <dbReference type="ARBA" id="ARBA00006840"/>
    </source>
</evidence>
<evidence type="ECO:0000256" key="6">
    <source>
        <dbReference type="PIRSR" id="PIRSR002419-1"/>
    </source>
</evidence>
<name>A0A3P6PMM4_DIBLA</name>
<dbReference type="PROSITE" id="PS00421">
    <property type="entry name" value="TM4_1"/>
    <property type="match status" value="1"/>
</dbReference>
<feature type="transmembrane region" description="Helical" evidence="7">
    <location>
        <begin position="178"/>
        <end position="202"/>
    </location>
</feature>
<dbReference type="PANTHER" id="PTHR19282:SF544">
    <property type="entry name" value="TETRASPANIN"/>
    <property type="match status" value="1"/>
</dbReference>
<comment type="similarity">
    <text evidence="2 7">Belongs to the tetraspanin (TM4SF) family.</text>
</comment>
<evidence type="ECO:0000256" key="4">
    <source>
        <dbReference type="ARBA" id="ARBA00022989"/>
    </source>
</evidence>
<sequence length="218" mass="23612">MIISSLQLFGAVITGFGVFFVAETKNELGDQAIGFPVFILTLGLLLFLIGFLGCFGACKEHTCMLKTFAAIVSVLFILQIIAAILVFLLRSNFVEVVTVGISAQIRQLDFLPPTEQSQMRKALDKVQKELKCCGGHNSGDWGAAVPSSCCAGEPPLCRNPYHQGCAQATYDLIKDKTLIVGIFLVVMATLQLGAIISACCLATKIKEQMKTDHHLQNN</sequence>
<evidence type="ECO:0000256" key="1">
    <source>
        <dbReference type="ARBA" id="ARBA00004141"/>
    </source>
</evidence>
<evidence type="ECO:0000256" key="3">
    <source>
        <dbReference type="ARBA" id="ARBA00022692"/>
    </source>
</evidence>
<dbReference type="GO" id="GO:0005886">
    <property type="term" value="C:plasma membrane"/>
    <property type="evidence" value="ECO:0007669"/>
    <property type="project" value="TreeGrafter"/>
</dbReference>
<keyword evidence="3 7" id="KW-0812">Transmembrane</keyword>
<feature type="transmembrane region" description="Helical" evidence="7">
    <location>
        <begin position="67"/>
        <end position="89"/>
    </location>
</feature>
<dbReference type="Proteomes" id="UP000281553">
    <property type="component" value="Unassembled WGS sequence"/>
</dbReference>
<dbReference type="PIRSF" id="PIRSF002419">
    <property type="entry name" value="Tetraspanin"/>
    <property type="match status" value="1"/>
</dbReference>
<evidence type="ECO:0000256" key="7">
    <source>
        <dbReference type="RuleBase" id="RU361218"/>
    </source>
</evidence>
<dbReference type="OrthoDB" id="10033535at2759"/>
<keyword evidence="9" id="KW-1185">Reference proteome</keyword>
<reference evidence="8 9" key="1">
    <citation type="submission" date="2018-11" db="EMBL/GenBank/DDBJ databases">
        <authorList>
            <consortium name="Pathogen Informatics"/>
        </authorList>
    </citation>
    <scope>NUCLEOTIDE SEQUENCE [LARGE SCALE GENOMIC DNA]</scope>
</reference>
<dbReference type="Pfam" id="PF00335">
    <property type="entry name" value="Tetraspanin"/>
    <property type="match status" value="1"/>
</dbReference>
<feature type="transmembrane region" description="Helical" evidence="7">
    <location>
        <begin position="33"/>
        <end position="55"/>
    </location>
</feature>
<dbReference type="Gene3D" id="1.10.1450.10">
    <property type="entry name" value="Tetraspanin"/>
    <property type="match status" value="1"/>
</dbReference>
<dbReference type="InterPro" id="IPR018503">
    <property type="entry name" value="Tetraspanin_CS"/>
</dbReference>
<protein>
    <recommendedName>
        <fullName evidence="7">Tetraspanin</fullName>
    </recommendedName>
</protein>
<feature type="disulfide bond" evidence="6">
    <location>
        <begin position="132"/>
        <end position="165"/>
    </location>
</feature>
<keyword evidence="5 7" id="KW-0472">Membrane</keyword>
<dbReference type="InterPro" id="IPR018499">
    <property type="entry name" value="Tetraspanin/Peripherin"/>
</dbReference>
<comment type="subcellular location">
    <subcellularLocation>
        <location evidence="1 7">Membrane</location>
        <topology evidence="1 7">Multi-pass membrane protein</topology>
    </subcellularLocation>
</comment>
<dbReference type="SUPFAM" id="SSF48652">
    <property type="entry name" value="Tetraspanin"/>
    <property type="match status" value="1"/>
</dbReference>
<evidence type="ECO:0000313" key="8">
    <source>
        <dbReference type="EMBL" id="VDK30823.1"/>
    </source>
</evidence>